<keyword evidence="5 6" id="KW-0472">Membrane</keyword>
<dbReference type="EMBL" id="MCHY01000002">
    <property type="protein sequence ID" value="RKD26798.1"/>
    <property type="molecule type" value="Genomic_DNA"/>
</dbReference>
<dbReference type="InterPro" id="IPR003740">
    <property type="entry name" value="YitT"/>
</dbReference>
<keyword evidence="2" id="KW-1003">Cell membrane</keyword>
<reference evidence="8 9" key="1">
    <citation type="submission" date="2016-08" db="EMBL/GenBank/DDBJ databases">
        <title>Novel Firmicute Genomes.</title>
        <authorList>
            <person name="Poppleton D.I."/>
            <person name="Gribaldo S."/>
        </authorList>
    </citation>
    <scope>NUCLEOTIDE SEQUENCE [LARGE SCALE GENOMIC DNA]</scope>
    <source>
        <strain evidence="8 9">RAOx-1</strain>
    </source>
</reference>
<evidence type="ECO:0000256" key="1">
    <source>
        <dbReference type="ARBA" id="ARBA00004651"/>
    </source>
</evidence>
<keyword evidence="3 6" id="KW-0812">Transmembrane</keyword>
<name>A0A419SQY1_9BACL</name>
<dbReference type="PIRSF" id="PIRSF006483">
    <property type="entry name" value="Membrane_protein_YitT"/>
    <property type="match status" value="1"/>
</dbReference>
<evidence type="ECO:0000313" key="8">
    <source>
        <dbReference type="EMBL" id="RKD26798.1"/>
    </source>
</evidence>
<evidence type="ECO:0000313" key="9">
    <source>
        <dbReference type="Proteomes" id="UP000284219"/>
    </source>
</evidence>
<evidence type="ECO:0000256" key="2">
    <source>
        <dbReference type="ARBA" id="ARBA00022475"/>
    </source>
</evidence>
<proteinExistence type="predicted"/>
<gene>
    <name evidence="8" type="ORF">BEP19_16510</name>
</gene>
<evidence type="ECO:0000256" key="6">
    <source>
        <dbReference type="SAM" id="Phobius"/>
    </source>
</evidence>
<dbReference type="PANTHER" id="PTHR33545:SF5">
    <property type="entry name" value="UPF0750 MEMBRANE PROTEIN YITT"/>
    <property type="match status" value="1"/>
</dbReference>
<feature type="domain" description="DUF2179" evidence="7">
    <location>
        <begin position="221"/>
        <end position="275"/>
    </location>
</feature>
<evidence type="ECO:0000256" key="3">
    <source>
        <dbReference type="ARBA" id="ARBA00022692"/>
    </source>
</evidence>
<protein>
    <recommendedName>
        <fullName evidence="7">DUF2179 domain-containing protein</fullName>
    </recommendedName>
</protein>
<evidence type="ECO:0000256" key="4">
    <source>
        <dbReference type="ARBA" id="ARBA00022989"/>
    </source>
</evidence>
<accession>A0A419SQY1</accession>
<keyword evidence="4 6" id="KW-1133">Transmembrane helix</keyword>
<dbReference type="AlphaFoldDB" id="A0A419SQY1"/>
<dbReference type="GO" id="GO:0005886">
    <property type="term" value="C:plasma membrane"/>
    <property type="evidence" value="ECO:0007669"/>
    <property type="project" value="UniProtKB-SubCell"/>
</dbReference>
<feature type="transmembrane region" description="Helical" evidence="6">
    <location>
        <begin position="12"/>
        <end position="34"/>
    </location>
</feature>
<dbReference type="InterPro" id="IPR051461">
    <property type="entry name" value="UPF0750_membrane"/>
</dbReference>
<sequence length="281" mass="30855">MHLSFLCYIGPIYRLAVIFIASIVLAFSYNQFLIPNKILSGGLSGIGMIIGLTTPLNTGFTIFALNVPLFILGFLKLGKRFIGYSVFSVVVTTISMQIIPLEPITQEPLLASVFGGVLVGGSVGSIFRFRGSTGGFDIVGLLLTLKKDFPLGSLISSMNAIVVFISGFLFGWDLALYTMLSIYAAGKVIDTVHTKHIKLTLMIITKEAEKLRDSILIGFHRGITILDGEGAYTKEKMKVLFVVISRYELSEMKALIRQTDSHAFVNITQTFDVFGSFRKND</sequence>
<dbReference type="Gene3D" id="3.30.70.120">
    <property type="match status" value="1"/>
</dbReference>
<comment type="subcellular location">
    <subcellularLocation>
        <location evidence="1">Cell membrane</location>
        <topology evidence="1">Multi-pass membrane protein</topology>
    </subcellularLocation>
</comment>
<organism evidence="8 9">
    <name type="scientific">Ammoniphilus oxalaticus</name>
    <dbReference type="NCBI Taxonomy" id="66863"/>
    <lineage>
        <taxon>Bacteria</taxon>
        <taxon>Bacillati</taxon>
        <taxon>Bacillota</taxon>
        <taxon>Bacilli</taxon>
        <taxon>Bacillales</taxon>
        <taxon>Paenibacillaceae</taxon>
        <taxon>Aneurinibacillus group</taxon>
        <taxon>Ammoniphilus</taxon>
    </lineage>
</organism>
<dbReference type="Pfam" id="PF02588">
    <property type="entry name" value="YitT_membrane"/>
    <property type="match status" value="1"/>
</dbReference>
<evidence type="ECO:0000259" key="7">
    <source>
        <dbReference type="Pfam" id="PF10035"/>
    </source>
</evidence>
<dbReference type="CDD" id="cd16380">
    <property type="entry name" value="YitT_C"/>
    <property type="match status" value="1"/>
</dbReference>
<feature type="transmembrane region" description="Helical" evidence="6">
    <location>
        <begin position="46"/>
        <end position="75"/>
    </location>
</feature>
<feature type="transmembrane region" description="Helical" evidence="6">
    <location>
        <begin position="81"/>
        <end position="101"/>
    </location>
</feature>
<dbReference type="InterPro" id="IPR019264">
    <property type="entry name" value="DUF2179"/>
</dbReference>
<dbReference type="InterPro" id="IPR015867">
    <property type="entry name" value="N-reg_PII/ATP_PRibTrfase_C"/>
</dbReference>
<dbReference type="PANTHER" id="PTHR33545">
    <property type="entry name" value="UPF0750 MEMBRANE PROTEIN YITT-RELATED"/>
    <property type="match status" value="1"/>
</dbReference>
<feature type="transmembrane region" description="Helical" evidence="6">
    <location>
        <begin position="108"/>
        <end position="129"/>
    </location>
</feature>
<comment type="caution">
    <text evidence="8">The sequence shown here is derived from an EMBL/GenBank/DDBJ whole genome shotgun (WGS) entry which is preliminary data.</text>
</comment>
<feature type="transmembrane region" description="Helical" evidence="6">
    <location>
        <begin position="149"/>
        <end position="172"/>
    </location>
</feature>
<dbReference type="RefSeq" id="WP_120188084.1">
    <property type="nucleotide sequence ID" value="NZ_MCHY01000002.1"/>
</dbReference>
<dbReference type="OrthoDB" id="2417289at2"/>
<evidence type="ECO:0000256" key="5">
    <source>
        <dbReference type="ARBA" id="ARBA00023136"/>
    </source>
</evidence>
<dbReference type="Proteomes" id="UP000284219">
    <property type="component" value="Unassembled WGS sequence"/>
</dbReference>
<dbReference type="Pfam" id="PF10035">
    <property type="entry name" value="DUF2179"/>
    <property type="match status" value="1"/>
</dbReference>
<keyword evidence="9" id="KW-1185">Reference proteome</keyword>